<evidence type="ECO:0000313" key="1">
    <source>
        <dbReference type="EMBL" id="RMR91163.1"/>
    </source>
</evidence>
<feature type="non-terminal residue" evidence="1">
    <location>
        <position position="127"/>
    </location>
</feature>
<organism evidence="1 2">
    <name type="scientific">Pseudomonas coronafaciens pv. striafaciens</name>
    <dbReference type="NCBI Taxonomy" id="235276"/>
    <lineage>
        <taxon>Bacteria</taxon>
        <taxon>Pseudomonadati</taxon>
        <taxon>Pseudomonadota</taxon>
        <taxon>Gammaproteobacteria</taxon>
        <taxon>Pseudomonadales</taxon>
        <taxon>Pseudomonadaceae</taxon>
        <taxon>Pseudomonas</taxon>
        <taxon>Pseudomonas coronafaciens</taxon>
    </lineage>
</organism>
<name>A0A3M4YSV8_9PSED</name>
<comment type="caution">
    <text evidence="1">The sequence shown here is derived from an EMBL/GenBank/DDBJ whole genome shotgun (WGS) entry which is preliminary data.</text>
</comment>
<reference evidence="1 2" key="1">
    <citation type="submission" date="2018-08" db="EMBL/GenBank/DDBJ databases">
        <title>Recombination of ecologically and evolutionarily significant loci maintains genetic cohesion in the Pseudomonas syringae species complex.</title>
        <authorList>
            <person name="Dillon M."/>
            <person name="Thakur S."/>
            <person name="Almeida R.N.D."/>
            <person name="Weir B.S."/>
            <person name="Guttman D.S."/>
        </authorList>
    </citation>
    <scope>NUCLEOTIDE SEQUENCE [LARGE SCALE GENOMIC DNA]</scope>
    <source>
        <strain evidence="1 2">ICMP 4996</strain>
    </source>
</reference>
<sequence>MFCDCTSPFANKFAPTFGHGSRMAFVGANLFAKALFQTANLLRLYWPFREQVRSYVRAWERAFVGANLFAKALFSTPNLLRLYGPFREQVRSYVWVWEPDGFCRSELVREGFVFNAKSSATVRALSR</sequence>
<protein>
    <submittedName>
        <fullName evidence="1">Uncharacterized protein</fullName>
    </submittedName>
</protein>
<accession>A0A3M4YSV8</accession>
<dbReference type="Proteomes" id="UP000268004">
    <property type="component" value="Unassembled WGS sequence"/>
</dbReference>
<gene>
    <name evidence="1" type="ORF">ALP78_04681</name>
</gene>
<dbReference type="EMBL" id="RBSD01000039">
    <property type="protein sequence ID" value="RMR91163.1"/>
    <property type="molecule type" value="Genomic_DNA"/>
</dbReference>
<dbReference type="AlphaFoldDB" id="A0A3M4YSV8"/>
<evidence type="ECO:0000313" key="2">
    <source>
        <dbReference type="Proteomes" id="UP000268004"/>
    </source>
</evidence>
<proteinExistence type="predicted"/>